<sequence length="466" mass="50623">MTGQQTDLLEETLALLTTITPFQSVSGNLSPQRALAAWLEQWLQTHLNAQVIYPVSRQWQLDRPPLVHVRIDTGARTSLTLYNMYDVMPADAEGWQSDPFNGVITHWADKGDVFVARGAENNKGPLAGMLAVVRQLWQSGRLHVNLDILLEGEEETGSGHLRRYLARQPCPVAASQAVLFPSLCEYGGGAPRVYLGFTGLTSARLQVSGGDWGGPQAAIHASNAAWIANPAWRLTQALGRIAPAEQNGVLLTRRPDDDAQALLEPLASRFTLADELRFRRSARLAIEGDTLHCLNHLLGSAVLNIAEIHTLPVGGRGVIPYAASAELALRVPPHLDPQTLLHDIRHALSRPELDGVALHIADSYPGCRFGMQDTGVAELLHSYRRQQAEPDIWPWAPGCAPAYAFASIAPAFLIGGLGEGGNAHGVNEFATLRGLTRFTQSLADWLGAFSDSPYPAGEHTENRNDL</sequence>
<evidence type="ECO:0000256" key="3">
    <source>
        <dbReference type="ARBA" id="ARBA00022801"/>
    </source>
</evidence>
<dbReference type="GO" id="GO:0046872">
    <property type="term" value="F:metal ion binding"/>
    <property type="evidence" value="ECO:0007669"/>
    <property type="project" value="UniProtKB-KW"/>
</dbReference>
<evidence type="ECO:0000256" key="2">
    <source>
        <dbReference type="ARBA" id="ARBA00022723"/>
    </source>
</evidence>
<evidence type="ECO:0000313" key="4">
    <source>
        <dbReference type="EMBL" id="ACS84990.1"/>
    </source>
</evidence>
<gene>
    <name evidence="4" type="ordered locus">Dd703_1186</name>
</gene>
<accession>C6CCU9</accession>
<dbReference type="GO" id="GO:0006508">
    <property type="term" value="P:proteolysis"/>
    <property type="evidence" value="ECO:0007669"/>
    <property type="project" value="UniProtKB-KW"/>
</dbReference>
<dbReference type="KEGG" id="dda:Dd703_1186"/>
<dbReference type="Pfam" id="PF01546">
    <property type="entry name" value="Peptidase_M20"/>
    <property type="match status" value="1"/>
</dbReference>
<dbReference type="HOGENOM" id="CLU_586274_0_0_6"/>
<dbReference type="AlphaFoldDB" id="C6CCU9"/>
<keyword evidence="1" id="KW-0645">Protease</keyword>
<reference evidence="4" key="1">
    <citation type="submission" date="2009-06" db="EMBL/GenBank/DDBJ databases">
        <title>Complete sequence of Dickeya dadantii Ech703.</title>
        <authorList>
            <consortium name="US DOE Joint Genome Institute"/>
            <person name="Lucas S."/>
            <person name="Copeland A."/>
            <person name="Lapidus A."/>
            <person name="Glavina del Rio T."/>
            <person name="Dalin E."/>
            <person name="Tice H."/>
            <person name="Bruce D."/>
            <person name="Goodwin L."/>
            <person name="Pitluck S."/>
            <person name="Chertkov O."/>
            <person name="Brettin T."/>
            <person name="Detter J.C."/>
            <person name="Han C."/>
            <person name="Larimer F."/>
            <person name="Land M."/>
            <person name="Hauser L."/>
            <person name="Kyrpides N."/>
            <person name="Mikhailova N."/>
            <person name="Balakrishnan V."/>
            <person name="Glasner J."/>
            <person name="Perna N.T."/>
        </authorList>
    </citation>
    <scope>NUCLEOTIDE SEQUENCE [LARGE SCALE GENOMIC DNA]</scope>
    <source>
        <strain evidence="4">Ech703</strain>
    </source>
</reference>
<dbReference type="GO" id="GO:0008233">
    <property type="term" value="F:peptidase activity"/>
    <property type="evidence" value="ECO:0007669"/>
    <property type="project" value="UniProtKB-KW"/>
</dbReference>
<dbReference type="RefSeq" id="WP_012764807.1">
    <property type="nucleotide sequence ID" value="NC_012880.1"/>
</dbReference>
<dbReference type="PANTHER" id="PTHR43270:SF4">
    <property type="entry name" value="CARNOSINE DIPEPTIDASE 2, ISOFORM A"/>
    <property type="match status" value="1"/>
</dbReference>
<dbReference type="Proteomes" id="UP000002734">
    <property type="component" value="Chromosome"/>
</dbReference>
<keyword evidence="2" id="KW-0479">Metal-binding</keyword>
<name>C6CCU9_MUSP7</name>
<keyword evidence="5" id="KW-1185">Reference proteome</keyword>
<keyword evidence="3" id="KW-0378">Hydrolase</keyword>
<evidence type="ECO:0000256" key="1">
    <source>
        <dbReference type="ARBA" id="ARBA00022670"/>
    </source>
</evidence>
<dbReference type="STRING" id="579405.Dd703_1186"/>
<dbReference type="SUPFAM" id="SSF53187">
    <property type="entry name" value="Zn-dependent exopeptidases"/>
    <property type="match status" value="1"/>
</dbReference>
<proteinExistence type="predicted"/>
<dbReference type="InterPro" id="IPR051458">
    <property type="entry name" value="Cyt/Met_Dipeptidase"/>
</dbReference>
<dbReference type="Gene3D" id="3.40.630.10">
    <property type="entry name" value="Zn peptidases"/>
    <property type="match status" value="1"/>
</dbReference>
<dbReference type="Gene3D" id="3.30.70.360">
    <property type="match status" value="1"/>
</dbReference>
<evidence type="ECO:0000313" key="5">
    <source>
        <dbReference type="Proteomes" id="UP000002734"/>
    </source>
</evidence>
<protein>
    <submittedName>
        <fullName evidence="4">Peptidase M20</fullName>
    </submittedName>
</protein>
<dbReference type="EMBL" id="CP001654">
    <property type="protein sequence ID" value="ACS84990.1"/>
    <property type="molecule type" value="Genomic_DNA"/>
</dbReference>
<dbReference type="InterPro" id="IPR002933">
    <property type="entry name" value="Peptidase_M20"/>
</dbReference>
<dbReference type="PANTHER" id="PTHR43270">
    <property type="entry name" value="BETA-ALA-HIS DIPEPTIDASE"/>
    <property type="match status" value="1"/>
</dbReference>
<organism evidence="4 5">
    <name type="scientific">Musicola paradisiaca (strain Ech703)</name>
    <name type="common">Dickeya paradisiaca</name>
    <name type="synonym">Dickeya dadantii</name>
    <dbReference type="NCBI Taxonomy" id="579405"/>
    <lineage>
        <taxon>Bacteria</taxon>
        <taxon>Pseudomonadati</taxon>
        <taxon>Pseudomonadota</taxon>
        <taxon>Gammaproteobacteria</taxon>
        <taxon>Enterobacterales</taxon>
        <taxon>Pectobacteriaceae</taxon>
        <taxon>Musicola</taxon>
    </lineage>
</organism>
<dbReference type="eggNOG" id="COG0624">
    <property type="taxonomic scope" value="Bacteria"/>
</dbReference>